<proteinExistence type="predicted"/>
<dbReference type="AlphaFoldDB" id="A0AA88QZ34"/>
<keyword evidence="3" id="KW-1185">Reference proteome</keyword>
<keyword evidence="1" id="KW-0732">Signal</keyword>
<comment type="caution">
    <text evidence="2">The sequence shown here is derived from an EMBL/GenBank/DDBJ whole genome shotgun (WGS) entry which is preliminary data.</text>
</comment>
<reference evidence="2" key="1">
    <citation type="submission" date="2022-12" db="EMBL/GenBank/DDBJ databases">
        <title>Draft genome assemblies for two species of Escallonia (Escalloniales).</title>
        <authorList>
            <person name="Chanderbali A."/>
            <person name="Dervinis C."/>
            <person name="Anghel I."/>
            <person name="Soltis D."/>
            <person name="Soltis P."/>
            <person name="Zapata F."/>
        </authorList>
    </citation>
    <scope>NUCLEOTIDE SEQUENCE</scope>
    <source>
        <strain evidence="2">UCBG92.1500</strain>
        <tissue evidence="2">Leaf</tissue>
    </source>
</reference>
<gene>
    <name evidence="2" type="ORF">RJ640_029208</name>
</gene>
<dbReference type="Pfam" id="PF00560">
    <property type="entry name" value="LRR_1"/>
    <property type="match status" value="1"/>
</dbReference>
<evidence type="ECO:0008006" key="4">
    <source>
        <dbReference type="Google" id="ProtNLM"/>
    </source>
</evidence>
<dbReference type="SUPFAM" id="SSF52058">
    <property type="entry name" value="L domain-like"/>
    <property type="match status" value="1"/>
</dbReference>
<dbReference type="InterPro" id="IPR032675">
    <property type="entry name" value="LRR_dom_sf"/>
</dbReference>
<name>A0AA88QZ34_9ASTE</name>
<evidence type="ECO:0000313" key="3">
    <source>
        <dbReference type="Proteomes" id="UP001187471"/>
    </source>
</evidence>
<accession>A0AA88QZ34</accession>
<dbReference type="EMBL" id="JAVXUO010002534">
    <property type="protein sequence ID" value="KAK2972170.1"/>
    <property type="molecule type" value="Genomic_DNA"/>
</dbReference>
<evidence type="ECO:0000313" key="2">
    <source>
        <dbReference type="EMBL" id="KAK2972170.1"/>
    </source>
</evidence>
<dbReference type="InterPro" id="IPR053211">
    <property type="entry name" value="DNA_repair-toleration"/>
</dbReference>
<sequence>MHRKANGPTQHCEQKFEVFTIMADAKTVQKSEIKTLATAKGARSSSGSPICNWIGITCSRRHKRVAALHLANMGLVGSIPPSIRNFSFLVSLDLSNNNFHGHLPDELDRTVPSQSGTSAHLFENGRV</sequence>
<dbReference type="InterPro" id="IPR001611">
    <property type="entry name" value="Leu-rich_rpt"/>
</dbReference>
<dbReference type="Proteomes" id="UP001187471">
    <property type="component" value="Unassembled WGS sequence"/>
</dbReference>
<dbReference type="Gene3D" id="3.80.10.10">
    <property type="entry name" value="Ribonuclease Inhibitor"/>
    <property type="match status" value="1"/>
</dbReference>
<organism evidence="2 3">
    <name type="scientific">Escallonia rubra</name>
    <dbReference type="NCBI Taxonomy" id="112253"/>
    <lineage>
        <taxon>Eukaryota</taxon>
        <taxon>Viridiplantae</taxon>
        <taxon>Streptophyta</taxon>
        <taxon>Embryophyta</taxon>
        <taxon>Tracheophyta</taxon>
        <taxon>Spermatophyta</taxon>
        <taxon>Magnoliopsida</taxon>
        <taxon>eudicotyledons</taxon>
        <taxon>Gunneridae</taxon>
        <taxon>Pentapetalae</taxon>
        <taxon>asterids</taxon>
        <taxon>campanulids</taxon>
        <taxon>Escalloniales</taxon>
        <taxon>Escalloniaceae</taxon>
        <taxon>Escallonia</taxon>
    </lineage>
</organism>
<evidence type="ECO:0000256" key="1">
    <source>
        <dbReference type="ARBA" id="ARBA00022729"/>
    </source>
</evidence>
<protein>
    <recommendedName>
        <fullName evidence="4">Leucine-rich repeat-containing N-terminal plant-type domain-containing protein</fullName>
    </recommendedName>
</protein>
<dbReference type="PANTHER" id="PTHR48060">
    <property type="entry name" value="DNA DAMAGE-REPAIR/TOLERATION PROTEIN DRT100"/>
    <property type="match status" value="1"/>
</dbReference>
<dbReference type="PANTHER" id="PTHR48060:SF21">
    <property type="entry name" value="L DOMAIN-LIKE PROTEIN"/>
    <property type="match status" value="1"/>
</dbReference>